<evidence type="ECO:0000313" key="2">
    <source>
        <dbReference type="Proteomes" id="UP001056120"/>
    </source>
</evidence>
<comment type="caution">
    <text evidence="1">The sequence shown here is derived from an EMBL/GenBank/DDBJ whole genome shotgun (WGS) entry which is preliminary data.</text>
</comment>
<protein>
    <submittedName>
        <fullName evidence="1">Uncharacterized protein</fullName>
    </submittedName>
</protein>
<reference evidence="2" key="1">
    <citation type="journal article" date="2022" name="Mol. Ecol. Resour.">
        <title>The genomes of chicory, endive, great burdock and yacon provide insights into Asteraceae palaeo-polyploidization history and plant inulin production.</title>
        <authorList>
            <person name="Fan W."/>
            <person name="Wang S."/>
            <person name="Wang H."/>
            <person name="Wang A."/>
            <person name="Jiang F."/>
            <person name="Liu H."/>
            <person name="Zhao H."/>
            <person name="Xu D."/>
            <person name="Zhang Y."/>
        </authorList>
    </citation>
    <scope>NUCLEOTIDE SEQUENCE [LARGE SCALE GENOMIC DNA]</scope>
    <source>
        <strain evidence="2">cv. Yunnan</strain>
    </source>
</reference>
<gene>
    <name evidence="1" type="ORF">L1987_34274</name>
</gene>
<reference evidence="1 2" key="2">
    <citation type="journal article" date="2022" name="Mol. Ecol. Resour.">
        <title>The genomes of chicory, endive, great burdock and yacon provide insights into Asteraceae paleo-polyploidization history and plant inulin production.</title>
        <authorList>
            <person name="Fan W."/>
            <person name="Wang S."/>
            <person name="Wang H."/>
            <person name="Wang A."/>
            <person name="Jiang F."/>
            <person name="Liu H."/>
            <person name="Zhao H."/>
            <person name="Xu D."/>
            <person name="Zhang Y."/>
        </authorList>
    </citation>
    <scope>NUCLEOTIDE SEQUENCE [LARGE SCALE GENOMIC DNA]</scope>
    <source>
        <strain evidence="2">cv. Yunnan</strain>
        <tissue evidence="1">Leaves</tissue>
    </source>
</reference>
<keyword evidence="2" id="KW-1185">Reference proteome</keyword>
<accession>A0ACB9HUV4</accession>
<sequence>MQHAMLALGMSRNWSKKGYRPSYQHASEGGDGESKPDVNSKTIIDLSDEPEARRRRVKTTTSKEAETQQDQESGNGGGKGKQVVEPIVEAGLGKKVAAEGWMENDGAGTYQVTCETIGWIGIWVSSASMATKTGGRQTCPAKEDGKGYWTGLERDGVTVRAGERMAEVEGVEEAIDKSKGTILERRN</sequence>
<organism evidence="1 2">
    <name type="scientific">Smallanthus sonchifolius</name>
    <dbReference type="NCBI Taxonomy" id="185202"/>
    <lineage>
        <taxon>Eukaryota</taxon>
        <taxon>Viridiplantae</taxon>
        <taxon>Streptophyta</taxon>
        <taxon>Embryophyta</taxon>
        <taxon>Tracheophyta</taxon>
        <taxon>Spermatophyta</taxon>
        <taxon>Magnoliopsida</taxon>
        <taxon>eudicotyledons</taxon>
        <taxon>Gunneridae</taxon>
        <taxon>Pentapetalae</taxon>
        <taxon>asterids</taxon>
        <taxon>campanulids</taxon>
        <taxon>Asterales</taxon>
        <taxon>Asteraceae</taxon>
        <taxon>Asteroideae</taxon>
        <taxon>Heliantheae alliance</taxon>
        <taxon>Millerieae</taxon>
        <taxon>Smallanthus</taxon>
    </lineage>
</organism>
<name>A0ACB9HUV4_9ASTR</name>
<proteinExistence type="predicted"/>
<evidence type="ECO:0000313" key="1">
    <source>
        <dbReference type="EMBL" id="KAI3798986.1"/>
    </source>
</evidence>
<dbReference type="Proteomes" id="UP001056120">
    <property type="component" value="Linkage Group LG11"/>
</dbReference>
<dbReference type="EMBL" id="CM042028">
    <property type="protein sequence ID" value="KAI3798986.1"/>
    <property type="molecule type" value="Genomic_DNA"/>
</dbReference>